<dbReference type="Proteomes" id="UP000254711">
    <property type="component" value="Unassembled WGS sequence"/>
</dbReference>
<comment type="cofactor">
    <cofactor evidence="7 8">
        <name>Mg(2+)</name>
        <dbReference type="ChEBI" id="CHEBI:18420"/>
    </cofactor>
    <text evidence="7 8">Binds 1 Mg(2+) ion per subunit.</text>
</comment>
<evidence type="ECO:0000256" key="4">
    <source>
        <dbReference type="ARBA" id="ARBA00023235"/>
    </source>
</evidence>
<evidence type="ECO:0000256" key="5">
    <source>
        <dbReference type="PIRSR" id="PIRSR634603-1"/>
    </source>
</evidence>
<evidence type="ECO:0000313" key="10">
    <source>
        <dbReference type="EMBL" id="RDI98517.1"/>
    </source>
</evidence>
<evidence type="ECO:0000256" key="2">
    <source>
        <dbReference type="ARBA" id="ARBA00022723"/>
    </source>
</evidence>
<dbReference type="SUPFAM" id="SSF54826">
    <property type="entry name" value="Enolase N-terminal domain-like"/>
    <property type="match status" value="1"/>
</dbReference>
<comment type="similarity">
    <text evidence="1 8">Belongs to the mandelate racemase/muconate lactonizing enzyme family.</text>
</comment>
<proteinExistence type="inferred from homology"/>
<dbReference type="GO" id="GO:0006518">
    <property type="term" value="P:peptide metabolic process"/>
    <property type="evidence" value="ECO:0007669"/>
    <property type="project" value="UniProtKB-ARBA"/>
</dbReference>
<evidence type="ECO:0000256" key="8">
    <source>
        <dbReference type="RuleBase" id="RU366006"/>
    </source>
</evidence>
<dbReference type="AlphaFoldDB" id="A0A370K7V3"/>
<dbReference type="Gene3D" id="3.20.20.120">
    <property type="entry name" value="Enolase-like C-terminal domain"/>
    <property type="match status" value="1"/>
</dbReference>
<protein>
    <recommendedName>
        <fullName evidence="8">Dipeptide epimerase</fullName>
        <ecNumber evidence="8">5.1.1.-</ecNumber>
    </recommendedName>
</protein>
<dbReference type="InterPro" id="IPR029065">
    <property type="entry name" value="Enolase_C-like"/>
</dbReference>
<dbReference type="InterPro" id="IPR029017">
    <property type="entry name" value="Enolase-like_N"/>
</dbReference>
<dbReference type="SMART" id="SM00922">
    <property type="entry name" value="MR_MLE"/>
    <property type="match status" value="1"/>
</dbReference>
<keyword evidence="3 7" id="KW-0460">Magnesium</keyword>
<feature type="binding site" evidence="7">
    <location>
        <position position="243"/>
    </location>
    <ligand>
        <name>Mg(2+)</name>
        <dbReference type="ChEBI" id="CHEBI:18420"/>
    </ligand>
</feature>
<feature type="binding site" evidence="6">
    <location>
        <position position="24"/>
    </location>
    <ligand>
        <name>substrate</name>
    </ligand>
</feature>
<dbReference type="GO" id="GO:0046872">
    <property type="term" value="F:metal ion binding"/>
    <property type="evidence" value="ECO:0007669"/>
    <property type="project" value="UniProtKB-KW"/>
</dbReference>
<organism evidence="10 11">
    <name type="scientific">Dyella solisilvae</name>
    <dbReference type="NCBI Taxonomy" id="1920168"/>
    <lineage>
        <taxon>Bacteria</taxon>
        <taxon>Pseudomonadati</taxon>
        <taxon>Pseudomonadota</taxon>
        <taxon>Gammaproteobacteria</taxon>
        <taxon>Lysobacterales</taxon>
        <taxon>Rhodanobacteraceae</taxon>
        <taxon>Dyella</taxon>
    </lineage>
</organism>
<dbReference type="EC" id="5.1.1.-" evidence="8"/>
<feature type="binding site" evidence="6">
    <location>
        <position position="321"/>
    </location>
    <ligand>
        <name>substrate</name>
    </ligand>
</feature>
<evidence type="ECO:0000259" key="9">
    <source>
        <dbReference type="SMART" id="SM00922"/>
    </source>
</evidence>
<feature type="binding site" evidence="6">
    <location>
        <position position="295"/>
    </location>
    <ligand>
        <name>substrate</name>
    </ligand>
</feature>
<dbReference type="SFLD" id="SFLDG00180">
    <property type="entry name" value="muconate_cycloisomerase"/>
    <property type="match status" value="1"/>
</dbReference>
<sequence>MRITHIELGVSRVPLKLPFRTALRSVDQVEDVIVRLHTDSGHVGYGAAPPTAAITGDTLDSIVAAIRQHIAPHLIGGEVAELDQLTALIREAVPGNPSAKAAMDIAVHDLWGQWQGAPLYRLFGGSHPRLRTDLTISVGEVSAMVEQSLHAVGRGYRALKLKLGKDPALDIRRVLAIHEAVGDRATLRLDANQGWSAEQAVQVLQAVEHAGVQPELLEQPVPANDIDGLCHVTARVQTPVVADESVFDANDAIEVIRRRAADIINIKLMKAGGISGALRIADLAAAHGVGCMIGCMLEGAVGVTAAAHVAAARPEVITKIDLDGPALCRYNPVDGGAIFREAEIDLTDGPGLGIRDIRDVERLDY</sequence>
<reference evidence="10 11" key="1">
    <citation type="submission" date="2018-07" db="EMBL/GenBank/DDBJ databases">
        <title>Dyella solisilvae sp. nov., isolated from the pine and broad-leaved mixed forest soil.</title>
        <authorList>
            <person name="Gao Z."/>
            <person name="Qiu L."/>
        </authorList>
    </citation>
    <scope>NUCLEOTIDE SEQUENCE [LARGE SCALE GENOMIC DNA]</scope>
    <source>
        <strain evidence="10 11">DHG54</strain>
    </source>
</reference>
<gene>
    <name evidence="10" type="ORF">DVT68_08265</name>
</gene>
<dbReference type="Gene3D" id="3.30.390.10">
    <property type="entry name" value="Enolase-like, N-terminal domain"/>
    <property type="match status" value="1"/>
</dbReference>
<dbReference type="EMBL" id="QQSY01000002">
    <property type="protein sequence ID" value="RDI98517.1"/>
    <property type="molecule type" value="Genomic_DNA"/>
</dbReference>
<dbReference type="Pfam" id="PF13378">
    <property type="entry name" value="MR_MLE_C"/>
    <property type="match status" value="1"/>
</dbReference>
<evidence type="ECO:0000256" key="3">
    <source>
        <dbReference type="ARBA" id="ARBA00022842"/>
    </source>
</evidence>
<feature type="binding site" evidence="7">
    <location>
        <position position="218"/>
    </location>
    <ligand>
        <name>Mg(2+)</name>
        <dbReference type="ChEBI" id="CHEBI:18420"/>
    </ligand>
</feature>
<dbReference type="InterPro" id="IPR036849">
    <property type="entry name" value="Enolase-like_C_sf"/>
</dbReference>
<evidence type="ECO:0000256" key="1">
    <source>
        <dbReference type="ARBA" id="ARBA00008031"/>
    </source>
</evidence>
<dbReference type="PANTHER" id="PTHR48073">
    <property type="entry name" value="O-SUCCINYLBENZOATE SYNTHASE-RELATED"/>
    <property type="match status" value="1"/>
</dbReference>
<accession>A0A370K7V3</accession>
<dbReference type="SUPFAM" id="SSF51604">
    <property type="entry name" value="Enolase C-terminal domain-like"/>
    <property type="match status" value="1"/>
</dbReference>
<dbReference type="RefSeq" id="WP_114824607.1">
    <property type="nucleotide sequence ID" value="NZ_QQSY01000002.1"/>
</dbReference>
<evidence type="ECO:0000256" key="6">
    <source>
        <dbReference type="PIRSR" id="PIRSR634603-2"/>
    </source>
</evidence>
<feature type="binding site" evidence="6">
    <location>
        <position position="135"/>
    </location>
    <ligand>
        <name>substrate</name>
    </ligand>
</feature>
<feature type="domain" description="Mandelate racemase/muconate lactonizing enzyme C-terminal" evidence="9">
    <location>
        <begin position="141"/>
        <end position="239"/>
    </location>
</feature>
<dbReference type="GO" id="GO:0016855">
    <property type="term" value="F:racemase and epimerase activity, acting on amino acids and derivatives"/>
    <property type="evidence" value="ECO:0007669"/>
    <property type="project" value="UniProtKB-UniRule"/>
</dbReference>
<dbReference type="CDD" id="cd03319">
    <property type="entry name" value="L-Ala-DL-Glu_epimerase"/>
    <property type="match status" value="1"/>
</dbReference>
<dbReference type="InterPro" id="IPR013341">
    <property type="entry name" value="Mandelate_racemase_N_dom"/>
</dbReference>
<dbReference type="InterPro" id="IPR013342">
    <property type="entry name" value="Mandelate_racemase_C"/>
</dbReference>
<evidence type="ECO:0000256" key="7">
    <source>
        <dbReference type="PIRSR" id="PIRSR634603-3"/>
    </source>
</evidence>
<feature type="binding site" evidence="6">
    <location>
        <position position="323"/>
    </location>
    <ligand>
        <name>substrate</name>
    </ligand>
</feature>
<feature type="binding site" evidence="7">
    <location>
        <position position="190"/>
    </location>
    <ligand>
        <name>Mg(2+)</name>
        <dbReference type="ChEBI" id="CHEBI:18420"/>
    </ligand>
</feature>
<name>A0A370K7V3_9GAMM</name>
<keyword evidence="11" id="KW-1185">Reference proteome</keyword>
<dbReference type="Pfam" id="PF02746">
    <property type="entry name" value="MR_MLE_N"/>
    <property type="match status" value="1"/>
</dbReference>
<feature type="active site" description="Proton acceptor; specific for (R)-substrate epimerization" evidence="5">
    <location>
        <position position="162"/>
    </location>
</feature>
<dbReference type="PANTHER" id="PTHR48073:SF2">
    <property type="entry name" value="O-SUCCINYLBENZOATE SYNTHASE"/>
    <property type="match status" value="1"/>
</dbReference>
<dbReference type="InterPro" id="IPR034603">
    <property type="entry name" value="Dipeptide_epimerase"/>
</dbReference>
<feature type="binding site" evidence="6">
    <location>
        <position position="297"/>
    </location>
    <ligand>
        <name>substrate</name>
    </ligand>
</feature>
<evidence type="ECO:0000313" key="11">
    <source>
        <dbReference type="Proteomes" id="UP000254711"/>
    </source>
</evidence>
<feature type="binding site" evidence="6">
    <location>
        <position position="160"/>
    </location>
    <ligand>
        <name>substrate</name>
    </ligand>
</feature>
<dbReference type="OrthoDB" id="9796450at2"/>
<keyword evidence="2 7" id="KW-0479">Metal-binding</keyword>
<keyword evidence="4 8" id="KW-0413">Isomerase</keyword>
<dbReference type="SFLD" id="SFLDS00001">
    <property type="entry name" value="Enolase"/>
    <property type="match status" value="1"/>
</dbReference>
<feature type="active site" description="Proton acceptor; specific for (S)-substrate epimerization" evidence="5">
    <location>
        <position position="267"/>
    </location>
</feature>
<dbReference type="FunFam" id="3.30.390.10:FF:000009">
    <property type="entry name" value="Hydrophobic dipeptide epimerase"/>
    <property type="match status" value="1"/>
</dbReference>
<comment type="caution">
    <text evidence="10">The sequence shown here is derived from an EMBL/GenBank/DDBJ whole genome shotgun (WGS) entry which is preliminary data.</text>
</comment>
<dbReference type="SFLD" id="SFLDF00009">
    <property type="entry name" value="o-succinylbenzoate_synthase"/>
    <property type="match status" value="1"/>
</dbReference>